<dbReference type="OrthoDB" id="6065484at2759"/>
<evidence type="ECO:0000313" key="1">
    <source>
        <dbReference type="EMBL" id="CAC5359624.1"/>
    </source>
</evidence>
<dbReference type="AlphaFoldDB" id="A0A6J7ZYW7"/>
<keyword evidence="2" id="KW-1185">Reference proteome</keyword>
<accession>A0A6J7ZYW7</accession>
<dbReference type="EMBL" id="CACVKT020000514">
    <property type="protein sequence ID" value="CAC5359624.1"/>
    <property type="molecule type" value="Genomic_DNA"/>
</dbReference>
<name>A0A6J7ZYW7_MYTCO</name>
<protein>
    <submittedName>
        <fullName evidence="1">Uncharacterized protein</fullName>
    </submittedName>
</protein>
<dbReference type="Proteomes" id="UP000507470">
    <property type="component" value="Unassembled WGS sequence"/>
</dbReference>
<organism evidence="1 2">
    <name type="scientific">Mytilus coruscus</name>
    <name type="common">Sea mussel</name>
    <dbReference type="NCBI Taxonomy" id="42192"/>
    <lineage>
        <taxon>Eukaryota</taxon>
        <taxon>Metazoa</taxon>
        <taxon>Spiralia</taxon>
        <taxon>Lophotrochozoa</taxon>
        <taxon>Mollusca</taxon>
        <taxon>Bivalvia</taxon>
        <taxon>Autobranchia</taxon>
        <taxon>Pteriomorphia</taxon>
        <taxon>Mytilida</taxon>
        <taxon>Mytiloidea</taxon>
        <taxon>Mytilidae</taxon>
        <taxon>Mytilinae</taxon>
        <taxon>Mytilus</taxon>
    </lineage>
</organism>
<dbReference type="PANTHER" id="PTHR14187:SF5">
    <property type="entry name" value="HEAT SHOCK 70 KDA PROTEIN 12A"/>
    <property type="match status" value="1"/>
</dbReference>
<proteinExistence type="predicted"/>
<gene>
    <name evidence="1" type="ORF">MCOR_2402</name>
</gene>
<sequence length="498" mass="58039">MNRLVKIKDSIETVSNLIKAYKRMKKYKLEAGTEKCTREVHEVSQDLVKIIEKVTDINLSYASDFLDLEKQKVLYNLTQLENVYSRYNSIHKRHEQILNEKHDVTFFLRQISLAEEFDLLEHISSPDEPKEIERFQRDGFVCSIIELIERKYSLRQAADLYQFSEKIIKDKIVAVAIQIGRDESGFAYKFNNEFGNDPSDISSLDIESRNSMTTKIPNSILLDSAKRFVAFGKDAEDQYFDLVREEKHHDWYFFDQFTKNIPVLDGEQEVRNCNMKTFDLRKEIPLLALFRMIINFFVDRVSCAMNPSRIFTREMQWVLAIPESWNRSTMRKLFSTSFREAGIDDLIIESEPEVAALFCRYVLLREDAFHPGTKYVLLDFEGDTVDVIVRQVQQGKTLRELLKTNGEAWRSTHVKEAFKQTIIKLVGKPSYLHFCEQNPVDVADMYRDFHLKKKIFSGKGNEFVSIKIPFSLQKTFEKDTGNTIHGVLGQSALSGQMK</sequence>
<dbReference type="PANTHER" id="PTHR14187">
    <property type="entry name" value="ALPHA KINASE/ELONGATION FACTOR 2 KINASE"/>
    <property type="match status" value="1"/>
</dbReference>
<evidence type="ECO:0000313" key="2">
    <source>
        <dbReference type="Proteomes" id="UP000507470"/>
    </source>
</evidence>
<reference evidence="1 2" key="1">
    <citation type="submission" date="2020-06" db="EMBL/GenBank/DDBJ databases">
        <authorList>
            <person name="Li R."/>
            <person name="Bekaert M."/>
        </authorList>
    </citation>
    <scope>NUCLEOTIDE SEQUENCE [LARGE SCALE GENOMIC DNA]</scope>
    <source>
        <strain evidence="2">wild</strain>
    </source>
</reference>
<dbReference type="Gene3D" id="3.30.420.40">
    <property type="match status" value="1"/>
</dbReference>